<keyword evidence="4 13" id="KW-0812">Transmembrane</keyword>
<comment type="similarity">
    <text evidence="2">Belongs to the ERG28 family.</text>
</comment>
<evidence type="ECO:0000256" key="13">
    <source>
        <dbReference type="SAM" id="Phobius"/>
    </source>
</evidence>
<name>A0A015JYV1_RHIIW</name>
<proteinExistence type="inferred from homology"/>
<evidence type="ECO:0000256" key="10">
    <source>
        <dbReference type="ARBA" id="ARBA00023136"/>
    </source>
</evidence>
<evidence type="ECO:0000256" key="1">
    <source>
        <dbReference type="ARBA" id="ARBA00004477"/>
    </source>
</evidence>
<feature type="transmembrane region" description="Helical" evidence="13">
    <location>
        <begin position="46"/>
        <end position="68"/>
    </location>
</feature>
<evidence type="ECO:0000256" key="3">
    <source>
        <dbReference type="ARBA" id="ARBA00022516"/>
    </source>
</evidence>
<evidence type="ECO:0000313" key="15">
    <source>
        <dbReference type="Proteomes" id="UP000022910"/>
    </source>
</evidence>
<dbReference type="Proteomes" id="UP000022910">
    <property type="component" value="Unassembled WGS sequence"/>
</dbReference>
<keyword evidence="12" id="KW-0753">Steroid metabolism</keyword>
<dbReference type="OMA" id="NIAIWTY"/>
<keyword evidence="3" id="KW-0444">Lipid biosynthesis</keyword>
<comment type="caution">
    <text evidence="14">The sequence shown here is derived from an EMBL/GenBank/DDBJ whole genome shotgun (WGS) entry which is preliminary data.</text>
</comment>
<accession>A0A015JYV1</accession>
<evidence type="ECO:0000256" key="9">
    <source>
        <dbReference type="ARBA" id="ARBA00023098"/>
    </source>
</evidence>
<keyword evidence="15" id="KW-1185">Reference proteome</keyword>
<dbReference type="Pfam" id="PF03694">
    <property type="entry name" value="Erg28"/>
    <property type="match status" value="1"/>
</dbReference>
<evidence type="ECO:0000313" key="14">
    <source>
        <dbReference type="EMBL" id="EXX72545.1"/>
    </source>
</evidence>
<protein>
    <submittedName>
        <fullName evidence="14">Erg28p</fullName>
    </submittedName>
</protein>
<evidence type="ECO:0000256" key="2">
    <source>
        <dbReference type="ARBA" id="ARBA00005377"/>
    </source>
</evidence>
<reference evidence="14 15" key="1">
    <citation type="submission" date="2014-02" db="EMBL/GenBank/DDBJ databases">
        <title>Single nucleus genome sequencing reveals high similarity among nuclei of an endomycorrhizal fungus.</title>
        <authorList>
            <person name="Lin K."/>
            <person name="Geurts R."/>
            <person name="Zhang Z."/>
            <person name="Limpens E."/>
            <person name="Saunders D.G."/>
            <person name="Mu D."/>
            <person name="Pang E."/>
            <person name="Cao H."/>
            <person name="Cha H."/>
            <person name="Lin T."/>
            <person name="Zhou Q."/>
            <person name="Shang Y."/>
            <person name="Li Y."/>
            <person name="Ivanov S."/>
            <person name="Sharma T."/>
            <person name="Velzen R.V."/>
            <person name="Ruijter N.D."/>
            <person name="Aanen D.K."/>
            <person name="Win J."/>
            <person name="Kamoun S."/>
            <person name="Bisseling T."/>
            <person name="Huang S."/>
        </authorList>
    </citation>
    <scope>NUCLEOTIDE SEQUENCE [LARGE SCALE GENOMIC DNA]</scope>
    <source>
        <strain evidence="15">DAOM197198w</strain>
    </source>
</reference>
<dbReference type="EMBL" id="JEMT01015261">
    <property type="protein sequence ID" value="EXX72545.1"/>
    <property type="molecule type" value="Genomic_DNA"/>
</dbReference>
<comment type="subcellular location">
    <subcellularLocation>
        <location evidence="1">Endoplasmic reticulum membrane</location>
        <topology evidence="1">Multi-pass membrane protein</topology>
    </subcellularLocation>
</comment>
<keyword evidence="9" id="KW-0443">Lipid metabolism</keyword>
<dbReference type="PANTHER" id="PTHR15451">
    <property type="entry name" value="ERGOSTEROL BIOSYNTHETIC PROTEIN 28-RELATED"/>
    <property type="match status" value="1"/>
</dbReference>
<keyword evidence="7 13" id="KW-1133">Transmembrane helix</keyword>
<organism evidence="14 15">
    <name type="scientific">Rhizophagus irregularis (strain DAOM 197198w)</name>
    <name type="common">Glomus intraradices</name>
    <dbReference type="NCBI Taxonomy" id="1432141"/>
    <lineage>
        <taxon>Eukaryota</taxon>
        <taxon>Fungi</taxon>
        <taxon>Fungi incertae sedis</taxon>
        <taxon>Mucoromycota</taxon>
        <taxon>Glomeromycotina</taxon>
        <taxon>Glomeromycetes</taxon>
        <taxon>Glomerales</taxon>
        <taxon>Glomeraceae</taxon>
        <taxon>Rhizophagus</taxon>
    </lineage>
</organism>
<keyword evidence="6" id="KW-0752">Steroid biosynthesis</keyword>
<dbReference type="PANTHER" id="PTHR15451:SF19">
    <property type="entry name" value="ERGOSTEROL BIOSYNTHETIC PROTEIN 28 HOMOLOG"/>
    <property type="match status" value="1"/>
</dbReference>
<dbReference type="HOGENOM" id="CLU_114589_0_0_1"/>
<gene>
    <name evidence="14" type="ORF">RirG_068390</name>
</gene>
<dbReference type="InterPro" id="IPR005352">
    <property type="entry name" value="Erg28"/>
</dbReference>
<dbReference type="GO" id="GO:0005789">
    <property type="term" value="C:endoplasmic reticulum membrane"/>
    <property type="evidence" value="ECO:0007669"/>
    <property type="project" value="UniProtKB-SubCell"/>
</dbReference>
<sequence length="137" mass="16012">MLPESAGGYLSYWMLFVSILALFNTIQNFVTLSLTKRIYSARPDQVTALSSRTFAIWTLLSAIIRIYAAYNITEVNIYQIAIWTYVIAWLHFISEFFIFRSAKISAGWLSPVIVSTFSLIWMLSQYDYYTQQNIRKY</sequence>
<feature type="transmembrane region" description="Helical" evidence="13">
    <location>
        <begin position="12"/>
        <end position="34"/>
    </location>
</feature>
<dbReference type="OrthoDB" id="6485510at2759"/>
<dbReference type="GO" id="GO:0016126">
    <property type="term" value="P:sterol biosynthetic process"/>
    <property type="evidence" value="ECO:0007669"/>
    <property type="project" value="UniProtKB-KW"/>
</dbReference>
<evidence type="ECO:0000256" key="8">
    <source>
        <dbReference type="ARBA" id="ARBA00023011"/>
    </source>
</evidence>
<keyword evidence="5" id="KW-0256">Endoplasmic reticulum</keyword>
<evidence type="ECO:0000256" key="5">
    <source>
        <dbReference type="ARBA" id="ARBA00022824"/>
    </source>
</evidence>
<keyword evidence="10 13" id="KW-0472">Membrane</keyword>
<dbReference type="GO" id="GO:0030674">
    <property type="term" value="F:protein-macromolecule adaptor activity"/>
    <property type="evidence" value="ECO:0007669"/>
    <property type="project" value="TreeGrafter"/>
</dbReference>
<dbReference type="AlphaFoldDB" id="A0A015JYV1"/>
<keyword evidence="11" id="KW-1207">Sterol metabolism</keyword>
<evidence type="ECO:0000256" key="7">
    <source>
        <dbReference type="ARBA" id="ARBA00022989"/>
    </source>
</evidence>
<evidence type="ECO:0000256" key="6">
    <source>
        <dbReference type="ARBA" id="ARBA00022955"/>
    </source>
</evidence>
<feature type="transmembrane region" description="Helical" evidence="13">
    <location>
        <begin position="106"/>
        <end position="123"/>
    </location>
</feature>
<evidence type="ECO:0000256" key="12">
    <source>
        <dbReference type="ARBA" id="ARBA00023221"/>
    </source>
</evidence>
<evidence type="ECO:0000256" key="11">
    <source>
        <dbReference type="ARBA" id="ARBA00023166"/>
    </source>
</evidence>
<feature type="transmembrane region" description="Helical" evidence="13">
    <location>
        <begin position="80"/>
        <end position="99"/>
    </location>
</feature>
<dbReference type="STRING" id="1432141.A0A015JYV1"/>
<evidence type="ECO:0000256" key="4">
    <source>
        <dbReference type="ARBA" id="ARBA00022692"/>
    </source>
</evidence>
<keyword evidence="8" id="KW-0756">Sterol biosynthesis</keyword>